<gene>
    <name evidence="3" type="ORF">ACHHYP_09274</name>
</gene>
<sequence length="887" mass="97249">MAAVEGKLEVEDEESIFHDDDHEFMTAKSSPTRPPMPTKTGDVLAVAATNNSPEIDLPSKGANKILRMQSLVKQVRYESKGPLFLDLSSRPPPHMGAVIKSFRTTSLGGKSEAEKSGLVAVGDMVISLNDIDCTVLPFGKIIDEAKNATFPLTLTILSKAHIAEFFPADPKHRRNNSLGDLPRPTTPPTNRWSDKIGAIFDTRTKRTSVGAESPAPSPNGSSFVASWNSPPPQPQSQLLSPPPQPDSNFQSKFRTWQDSIRLEKVSKTTLLSKMILGKRSDERDDVLATLVRGIAIQPIADASTTSVYHTSALGVVTHAASRTLTRLEEEGDLMFQWFRSVSPTQVLVLRGATAESYQPSLDDVDALVYVQCHGVCRQDAAPTRRKVAVYGPIVLDPSIKETVEMVVEAGASSFSATLANSDMDNSFQLKLSATGCTLLKIAEDESGIVVDAPYTPATHVYLEPSDPLGFVLRFQEAGDIVGKNTDETCTVAQRNLQAIHLVAQTPSSRDLIALALRTYRSRVLSAEETAASRAAEKAYGGDLLDKTLLEHLMEDDADEDAEFESLPPALKRSSSAKTVDDSADLRRQLASQALVLKATQNERNLLAIAVEVRDRKLAEAKAETTALQARVDGLVGELATAKIATERSRKFEATTRELQQALAALEAKKEALDAALTTSHGVTCQLEKHVQSAEADARSVRADLVELQQSQVRLIEERNSFKAKADGLSKELRRLLKGGRSIADIEAQLQDRSRLQVELSVAKANIKRYQDEATEFEDALQTHTKRRGLHDADLTRVVGQNAELQRLVAQFSASLSEKEAEIGRLQRVNKVLMSKLPSPTKLQLQLQKSTSFQMQQQLVFHDDDEEDDEDDEDDEEDDEDDEDESAE</sequence>
<dbReference type="Proteomes" id="UP000243579">
    <property type="component" value="Unassembled WGS sequence"/>
</dbReference>
<protein>
    <recommendedName>
        <fullName evidence="5">PDZ domain-containing protein</fullName>
    </recommendedName>
</protein>
<feature type="compositionally biased region" description="Pro residues" evidence="2">
    <location>
        <begin position="229"/>
        <end position="245"/>
    </location>
</feature>
<keyword evidence="4" id="KW-1185">Reference proteome</keyword>
<feature type="coiled-coil region" evidence="1">
    <location>
        <begin position="752"/>
        <end position="821"/>
    </location>
</feature>
<evidence type="ECO:0008006" key="5">
    <source>
        <dbReference type="Google" id="ProtNLM"/>
    </source>
</evidence>
<name>A0A1V9ZJD6_ACHHY</name>
<proteinExistence type="predicted"/>
<organism evidence="3 4">
    <name type="scientific">Achlya hypogyna</name>
    <name type="common">Oomycete</name>
    <name type="synonym">Protoachlya hypogyna</name>
    <dbReference type="NCBI Taxonomy" id="1202772"/>
    <lineage>
        <taxon>Eukaryota</taxon>
        <taxon>Sar</taxon>
        <taxon>Stramenopiles</taxon>
        <taxon>Oomycota</taxon>
        <taxon>Saprolegniomycetes</taxon>
        <taxon>Saprolegniales</taxon>
        <taxon>Achlyaceae</taxon>
        <taxon>Achlya</taxon>
    </lineage>
</organism>
<dbReference type="AlphaFoldDB" id="A0A1V9ZJD6"/>
<dbReference type="STRING" id="1202772.A0A1V9ZJD6"/>
<accession>A0A1V9ZJD6</accession>
<evidence type="ECO:0000256" key="1">
    <source>
        <dbReference type="SAM" id="Coils"/>
    </source>
</evidence>
<reference evidence="3 4" key="1">
    <citation type="journal article" date="2014" name="Genome Biol. Evol.">
        <title>The secreted proteins of Achlya hypogyna and Thraustotheca clavata identify the ancestral oomycete secretome and reveal gene acquisitions by horizontal gene transfer.</title>
        <authorList>
            <person name="Misner I."/>
            <person name="Blouin N."/>
            <person name="Leonard G."/>
            <person name="Richards T.A."/>
            <person name="Lane C.E."/>
        </authorList>
    </citation>
    <scope>NUCLEOTIDE SEQUENCE [LARGE SCALE GENOMIC DNA]</scope>
    <source>
        <strain evidence="3 4">ATCC 48635</strain>
    </source>
</reference>
<feature type="region of interest" description="Disordered" evidence="2">
    <location>
        <begin position="558"/>
        <end position="578"/>
    </location>
</feature>
<dbReference type="PANTHER" id="PTHR31149">
    <property type="entry name" value="EXPRESSED PROTEIN"/>
    <property type="match status" value="1"/>
</dbReference>
<dbReference type="PANTHER" id="PTHR31149:SF11">
    <property type="entry name" value="187-KDA MICROTUBULE-ASSOCIATED PROTEIN AIR9"/>
    <property type="match status" value="1"/>
</dbReference>
<dbReference type="EMBL" id="JNBR01000091">
    <property type="protein sequence ID" value="OQR98041.1"/>
    <property type="molecule type" value="Genomic_DNA"/>
</dbReference>
<comment type="caution">
    <text evidence="3">The sequence shown here is derived from an EMBL/GenBank/DDBJ whole genome shotgun (WGS) entry which is preliminary data.</text>
</comment>
<feature type="compositionally biased region" description="Polar residues" evidence="2">
    <location>
        <begin position="218"/>
        <end position="228"/>
    </location>
</feature>
<evidence type="ECO:0000313" key="4">
    <source>
        <dbReference type="Proteomes" id="UP000243579"/>
    </source>
</evidence>
<keyword evidence="1" id="KW-0175">Coiled coil</keyword>
<feature type="region of interest" description="Disordered" evidence="2">
    <location>
        <begin position="1"/>
        <end position="38"/>
    </location>
</feature>
<feature type="compositionally biased region" description="Basic and acidic residues" evidence="2">
    <location>
        <begin position="15"/>
        <end position="25"/>
    </location>
</feature>
<feature type="coiled-coil region" evidence="1">
    <location>
        <begin position="648"/>
        <end position="710"/>
    </location>
</feature>
<evidence type="ECO:0000313" key="3">
    <source>
        <dbReference type="EMBL" id="OQR98041.1"/>
    </source>
</evidence>
<feature type="compositionally biased region" description="Acidic residues" evidence="2">
    <location>
        <begin position="862"/>
        <end position="887"/>
    </location>
</feature>
<feature type="region of interest" description="Disordered" evidence="2">
    <location>
        <begin position="853"/>
        <end position="887"/>
    </location>
</feature>
<dbReference type="OrthoDB" id="73771at2759"/>
<feature type="region of interest" description="Disordered" evidence="2">
    <location>
        <begin position="169"/>
        <end position="250"/>
    </location>
</feature>
<evidence type="ECO:0000256" key="2">
    <source>
        <dbReference type="SAM" id="MobiDB-lite"/>
    </source>
</evidence>